<name>A0A915EQQ2_9BILA</name>
<proteinExistence type="predicted"/>
<protein>
    <submittedName>
        <fullName evidence="3">RNase H type-1 domain-containing protein</fullName>
    </submittedName>
</protein>
<keyword evidence="2" id="KW-1185">Reference proteome</keyword>
<dbReference type="WBParaSite" id="jg7925">
    <property type="protein sequence ID" value="jg7925"/>
    <property type="gene ID" value="jg7925"/>
</dbReference>
<evidence type="ECO:0000313" key="2">
    <source>
        <dbReference type="Proteomes" id="UP000887574"/>
    </source>
</evidence>
<organism evidence="2 3">
    <name type="scientific">Ditylenchus dipsaci</name>
    <dbReference type="NCBI Taxonomy" id="166011"/>
    <lineage>
        <taxon>Eukaryota</taxon>
        <taxon>Metazoa</taxon>
        <taxon>Ecdysozoa</taxon>
        <taxon>Nematoda</taxon>
        <taxon>Chromadorea</taxon>
        <taxon>Rhabditida</taxon>
        <taxon>Tylenchina</taxon>
        <taxon>Tylenchomorpha</taxon>
        <taxon>Sphaerularioidea</taxon>
        <taxon>Anguinidae</taxon>
        <taxon>Anguininae</taxon>
        <taxon>Ditylenchus</taxon>
    </lineage>
</organism>
<feature type="coiled-coil region" evidence="1">
    <location>
        <begin position="288"/>
        <end position="370"/>
    </location>
</feature>
<dbReference type="AlphaFoldDB" id="A0A915EQQ2"/>
<evidence type="ECO:0000256" key="1">
    <source>
        <dbReference type="SAM" id="Coils"/>
    </source>
</evidence>
<reference evidence="3" key="1">
    <citation type="submission" date="2022-11" db="UniProtKB">
        <authorList>
            <consortium name="WormBaseParasite"/>
        </authorList>
    </citation>
    <scope>IDENTIFICATION</scope>
</reference>
<sequence>MDKKVSHAGERGNELADRLARMAIDLPVTNVSSNCTYNFDYSKFASVLASKFFYLIKQENYENADSCSVRDMYAFYFSKSTIADIVHSDLSTGEVRKLVSGNFQRELVEDRSNAGIILDTSKDVVKEPTYEQKLEIIVEKMLKKSYSLGAMVHFCILSHPDTQPLLMKHLKAMSNFYQRPVLKPKNDNVPNLYKYYKQFDTEMSHVLHELTKNDEFSVALGGKNTILRRLGFLLMIALRPDYTMFKVFARLLPSFESQDASELIGRRNCEQEKDSKSIGECISLIKKLRESERREVMLREKVQRLEMEKEKLSREHLCVICLDSKDRVLLETNAGIHKARNTLIALDEDLDLYKERAKAVIAEINAVQTQLNQALEVAEGNLINSVHSLTMHKAVVKAEQLVLEATIVKLNQQQAIQQHRKLAGKKENQDLANIEKMAGFVVDRKLSNALQAIAQLRNVEPA</sequence>
<accession>A0A915EQQ2</accession>
<keyword evidence="1" id="KW-0175">Coiled coil</keyword>
<dbReference type="Proteomes" id="UP000887574">
    <property type="component" value="Unplaced"/>
</dbReference>
<evidence type="ECO:0000313" key="3">
    <source>
        <dbReference type="WBParaSite" id="jg7925"/>
    </source>
</evidence>